<comment type="similarity">
    <text evidence="1">Belongs to the uracil-DNA glycosylase (UDG) superfamily. SMUG1 family.</text>
</comment>
<dbReference type="CDD" id="cd19374">
    <property type="entry name" value="UDG-F3_SMUG1-like"/>
    <property type="match status" value="1"/>
</dbReference>
<sequence>METSNAQRLIAASRQLCEAVEALEFDAPVTHVYNPLRYARQPHEAYLSLVGDAPSVVFLGMNPGPWGMAQTGVPFGEIEAVRDWLKIRCPVDHPADEHPKRPIEGFDCQRSEVSGRRLWGLFKERSRTAKQFFKRHFVLNYCPLVFMEASGRNRTPDKLPIAERAALDAACDAHLQAVLGVLQPRHAVGVGVYAENCLQRAVAEIDSPATVSRILHPSPASPAANRGWAEKATEQLRDSGVWK</sequence>
<keyword evidence="2" id="KW-0227">DNA damage</keyword>
<proteinExistence type="inferred from homology"/>
<dbReference type="GO" id="GO:0003677">
    <property type="term" value="F:DNA binding"/>
    <property type="evidence" value="ECO:0007669"/>
    <property type="project" value="UniProtKB-KW"/>
</dbReference>
<organism evidence="7 8">
    <name type="scientific">Roseiconus nitratireducens</name>
    <dbReference type="NCBI Taxonomy" id="2605748"/>
    <lineage>
        <taxon>Bacteria</taxon>
        <taxon>Pseudomonadati</taxon>
        <taxon>Planctomycetota</taxon>
        <taxon>Planctomycetia</taxon>
        <taxon>Pirellulales</taxon>
        <taxon>Pirellulaceae</taxon>
        <taxon>Roseiconus</taxon>
    </lineage>
</organism>
<dbReference type="GO" id="GO:0000703">
    <property type="term" value="F:oxidized pyrimidine nucleobase lesion DNA N-glycosylase activity"/>
    <property type="evidence" value="ECO:0007669"/>
    <property type="project" value="TreeGrafter"/>
</dbReference>
<dbReference type="GO" id="GO:0006284">
    <property type="term" value="P:base-excision repair"/>
    <property type="evidence" value="ECO:0007669"/>
    <property type="project" value="InterPro"/>
</dbReference>
<name>A0A5M6D0D6_9BACT</name>
<comment type="caution">
    <text evidence="7">The sequence shown here is derived from an EMBL/GenBank/DDBJ whole genome shotgun (WGS) entry which is preliminary data.</text>
</comment>
<dbReference type="SMART" id="SM00987">
    <property type="entry name" value="UreE_C"/>
    <property type="match status" value="1"/>
</dbReference>
<accession>A0A5M6D0D6</accession>
<feature type="domain" description="Uracil-DNA glycosylase-like" evidence="6">
    <location>
        <begin position="48"/>
        <end position="237"/>
    </location>
</feature>
<reference evidence="7 8" key="1">
    <citation type="submission" date="2019-08" db="EMBL/GenBank/DDBJ databases">
        <authorList>
            <person name="Dhanesh K."/>
            <person name="Kumar G."/>
            <person name="Sasikala C."/>
            <person name="Venkata Ramana C."/>
        </authorList>
    </citation>
    <scope>NUCLEOTIDE SEQUENCE [LARGE SCALE GENOMIC DNA]</scope>
    <source>
        <strain evidence="7 8">JC645</strain>
    </source>
</reference>
<evidence type="ECO:0000313" key="7">
    <source>
        <dbReference type="EMBL" id="KAA5540941.1"/>
    </source>
</evidence>
<dbReference type="SUPFAM" id="SSF52141">
    <property type="entry name" value="Uracil-DNA glycosylase-like"/>
    <property type="match status" value="1"/>
</dbReference>
<dbReference type="InterPro" id="IPR005122">
    <property type="entry name" value="Uracil-DNA_glycosylase-like"/>
</dbReference>
<keyword evidence="5" id="KW-0234">DNA repair</keyword>
<dbReference type="PANTHER" id="PTHR13235:SF2">
    <property type="entry name" value="SINGLE-STRAND SELECTIVE MONOFUNCTIONAL URACIL DNA GLYCOSYLASE"/>
    <property type="match status" value="1"/>
</dbReference>
<dbReference type="SMART" id="SM00986">
    <property type="entry name" value="UDG"/>
    <property type="match status" value="1"/>
</dbReference>
<keyword evidence="3" id="KW-0378">Hydrolase</keyword>
<protein>
    <submittedName>
        <fullName evidence="7">Single-strand selective monofunctional uracil-DNA glycosylase</fullName>
    </submittedName>
</protein>
<dbReference type="Gene3D" id="3.40.470.10">
    <property type="entry name" value="Uracil-DNA glycosylase-like domain"/>
    <property type="match status" value="1"/>
</dbReference>
<gene>
    <name evidence="7" type="ORF">FYK55_18690</name>
</gene>
<dbReference type="GO" id="GO:0017065">
    <property type="term" value="F:single-strand selective uracil DNA N-glycosylase activity"/>
    <property type="evidence" value="ECO:0007669"/>
    <property type="project" value="InterPro"/>
</dbReference>
<dbReference type="InterPro" id="IPR036895">
    <property type="entry name" value="Uracil-DNA_glycosylase-like_sf"/>
</dbReference>
<dbReference type="PANTHER" id="PTHR13235">
    <property type="entry name" value="SINGLE-STRAND SELECTIVE MONOFUNCTIONAL URACIL DNA GLYCOSYLASE"/>
    <property type="match status" value="1"/>
</dbReference>
<dbReference type="EMBL" id="VWOX01000011">
    <property type="protein sequence ID" value="KAA5540941.1"/>
    <property type="molecule type" value="Genomic_DNA"/>
</dbReference>
<evidence type="ECO:0000259" key="6">
    <source>
        <dbReference type="SMART" id="SM00986"/>
    </source>
</evidence>
<dbReference type="RefSeq" id="WP_150077986.1">
    <property type="nucleotide sequence ID" value="NZ_VWOX01000011.1"/>
</dbReference>
<evidence type="ECO:0000256" key="3">
    <source>
        <dbReference type="ARBA" id="ARBA00022801"/>
    </source>
</evidence>
<keyword evidence="4" id="KW-0238">DNA-binding</keyword>
<evidence type="ECO:0000256" key="5">
    <source>
        <dbReference type="ARBA" id="ARBA00023204"/>
    </source>
</evidence>
<evidence type="ECO:0000256" key="1">
    <source>
        <dbReference type="ARBA" id="ARBA00007889"/>
    </source>
</evidence>
<dbReference type="Pfam" id="PF03167">
    <property type="entry name" value="UDG"/>
    <property type="match status" value="1"/>
</dbReference>
<dbReference type="AlphaFoldDB" id="A0A5M6D0D6"/>
<dbReference type="FunFam" id="3.40.470.10:FF:000005">
    <property type="entry name" value="Single-strand selective monofunctional uracil DNA glycosylase"/>
    <property type="match status" value="1"/>
</dbReference>
<evidence type="ECO:0000256" key="2">
    <source>
        <dbReference type="ARBA" id="ARBA00022763"/>
    </source>
</evidence>
<dbReference type="Proteomes" id="UP000324479">
    <property type="component" value="Unassembled WGS sequence"/>
</dbReference>
<evidence type="ECO:0000256" key="4">
    <source>
        <dbReference type="ARBA" id="ARBA00023125"/>
    </source>
</evidence>
<evidence type="ECO:0000313" key="8">
    <source>
        <dbReference type="Proteomes" id="UP000324479"/>
    </source>
</evidence>
<keyword evidence="8" id="KW-1185">Reference proteome</keyword>
<dbReference type="InterPro" id="IPR039134">
    <property type="entry name" value="SMUG1"/>
</dbReference>